<evidence type="ECO:0000256" key="3">
    <source>
        <dbReference type="ARBA" id="ARBA00022583"/>
    </source>
</evidence>
<reference evidence="14 15" key="1">
    <citation type="submission" date="2015-08" db="EMBL/GenBank/DDBJ databases">
        <title>The genome of the Asian arowana (Scleropages formosus).</title>
        <authorList>
            <person name="Tan M.H."/>
            <person name="Gan H.M."/>
            <person name="Croft L.J."/>
            <person name="Austin C.M."/>
        </authorList>
    </citation>
    <scope>NUCLEOTIDE SEQUENCE [LARGE SCALE GENOMIC DNA]</scope>
    <source>
        <strain evidence="14">Aro1</strain>
    </source>
</reference>
<feature type="repeat" description="LDL-receptor class B" evidence="12">
    <location>
        <begin position="248"/>
        <end position="291"/>
    </location>
</feature>
<dbReference type="SUPFAM" id="SSF63825">
    <property type="entry name" value="YWTD domain"/>
    <property type="match status" value="1"/>
</dbReference>
<evidence type="ECO:0000256" key="8">
    <source>
        <dbReference type="ARBA" id="ARBA00023136"/>
    </source>
</evidence>
<dbReference type="CDD" id="cd00054">
    <property type="entry name" value="EGF_CA"/>
    <property type="match status" value="2"/>
</dbReference>
<keyword evidence="5" id="KW-0732">Signal</keyword>
<evidence type="ECO:0000256" key="12">
    <source>
        <dbReference type="PROSITE-ProRule" id="PRU00461"/>
    </source>
</evidence>
<dbReference type="InterPro" id="IPR000742">
    <property type="entry name" value="EGF"/>
</dbReference>
<comment type="subcellular location">
    <subcellularLocation>
        <location evidence="1">Membrane</location>
        <topology evidence="1">Single-pass type I membrane protein</topology>
    </subcellularLocation>
</comment>
<evidence type="ECO:0000313" key="15">
    <source>
        <dbReference type="Proteomes" id="UP000034805"/>
    </source>
</evidence>
<proteinExistence type="predicted"/>
<dbReference type="InterPro" id="IPR011042">
    <property type="entry name" value="6-blade_b-propeller_TolB-like"/>
</dbReference>
<dbReference type="STRING" id="113540.ENSSFOP00015031485"/>
<gene>
    <name evidence="14" type="ORF">Z043_117818</name>
</gene>
<feature type="repeat" description="LDL-receptor class B" evidence="12">
    <location>
        <begin position="206"/>
        <end position="247"/>
    </location>
</feature>
<dbReference type="Pfam" id="PF14670">
    <property type="entry name" value="FXa_inhibition"/>
    <property type="match status" value="1"/>
</dbReference>
<dbReference type="Gene3D" id="2.120.10.30">
    <property type="entry name" value="TolB, C-terminal domain"/>
    <property type="match status" value="1"/>
</dbReference>
<keyword evidence="3" id="KW-0254">Endocytosis</keyword>
<feature type="repeat" description="LDL-receptor class B" evidence="12">
    <location>
        <begin position="292"/>
        <end position="336"/>
    </location>
</feature>
<dbReference type="EMBL" id="JARO02007491">
    <property type="protein sequence ID" value="KPP63881.1"/>
    <property type="molecule type" value="Genomic_DNA"/>
</dbReference>
<dbReference type="PROSITE" id="PS01186">
    <property type="entry name" value="EGF_2"/>
    <property type="match status" value="1"/>
</dbReference>
<evidence type="ECO:0000256" key="5">
    <source>
        <dbReference type="ARBA" id="ARBA00022729"/>
    </source>
</evidence>
<evidence type="ECO:0000256" key="11">
    <source>
        <dbReference type="ARBA" id="ARBA00023180"/>
    </source>
</evidence>
<dbReference type="Gene3D" id="2.10.25.10">
    <property type="entry name" value="Laminin"/>
    <property type="match status" value="2"/>
</dbReference>
<evidence type="ECO:0000256" key="9">
    <source>
        <dbReference type="ARBA" id="ARBA00023157"/>
    </source>
</evidence>
<name>A0A0N8JXJ1_SCLFO</name>
<dbReference type="PANTHER" id="PTHR46513:SF13">
    <property type="entry name" value="EGF-LIKE DOMAIN-CONTAINING PROTEIN"/>
    <property type="match status" value="1"/>
</dbReference>
<dbReference type="GO" id="GO:0005509">
    <property type="term" value="F:calcium ion binding"/>
    <property type="evidence" value="ECO:0007669"/>
    <property type="project" value="InterPro"/>
</dbReference>
<keyword evidence="9" id="KW-1015">Disulfide bond</keyword>
<dbReference type="Pfam" id="PF00058">
    <property type="entry name" value="Ldl_recept_b"/>
    <property type="match status" value="3"/>
</dbReference>
<dbReference type="PROSITE" id="PS00010">
    <property type="entry name" value="ASX_HYDROXYL"/>
    <property type="match status" value="1"/>
</dbReference>
<keyword evidence="11" id="KW-0325">Glycoprotein</keyword>
<feature type="repeat" description="LDL-receptor class B" evidence="12">
    <location>
        <begin position="162"/>
        <end position="205"/>
    </location>
</feature>
<dbReference type="SUPFAM" id="SSF57184">
    <property type="entry name" value="Growth factor receptor domain"/>
    <property type="match status" value="1"/>
</dbReference>
<dbReference type="InterPro" id="IPR050778">
    <property type="entry name" value="Cueball_EGF_LRP_Nidogen"/>
</dbReference>
<evidence type="ECO:0000259" key="13">
    <source>
        <dbReference type="PROSITE" id="PS01186"/>
    </source>
</evidence>
<dbReference type="InterPro" id="IPR000152">
    <property type="entry name" value="EGF-type_Asp/Asn_hydroxyl_site"/>
</dbReference>
<evidence type="ECO:0000256" key="2">
    <source>
        <dbReference type="ARBA" id="ARBA00022536"/>
    </source>
</evidence>
<dbReference type="SMART" id="SM00181">
    <property type="entry name" value="EGF"/>
    <property type="match status" value="2"/>
</dbReference>
<keyword evidence="10" id="KW-0675">Receptor</keyword>
<protein>
    <recommendedName>
        <fullName evidence="13">EGF-like domain-containing protein</fullName>
    </recommendedName>
</protein>
<organism evidence="14 15">
    <name type="scientific">Scleropages formosus</name>
    <name type="common">Asian bonytongue</name>
    <name type="synonym">Osteoglossum formosum</name>
    <dbReference type="NCBI Taxonomy" id="113540"/>
    <lineage>
        <taxon>Eukaryota</taxon>
        <taxon>Metazoa</taxon>
        <taxon>Chordata</taxon>
        <taxon>Craniata</taxon>
        <taxon>Vertebrata</taxon>
        <taxon>Euteleostomi</taxon>
        <taxon>Actinopterygii</taxon>
        <taxon>Neopterygii</taxon>
        <taxon>Teleostei</taxon>
        <taxon>Osteoglossocephala</taxon>
        <taxon>Osteoglossomorpha</taxon>
        <taxon>Osteoglossiformes</taxon>
        <taxon>Osteoglossidae</taxon>
        <taxon>Scleropages</taxon>
    </lineage>
</organism>
<feature type="domain" description="EGF-like" evidence="13">
    <location>
        <begin position="100"/>
        <end position="115"/>
    </location>
</feature>
<dbReference type="PANTHER" id="PTHR46513">
    <property type="entry name" value="VITELLOGENIN RECEPTOR-LIKE PROTEIN-RELATED-RELATED"/>
    <property type="match status" value="1"/>
</dbReference>
<dbReference type="FunFam" id="2.10.25.10:FF:000009">
    <property type="entry name" value="Low-density lipoprotein receptor isoform 1"/>
    <property type="match status" value="1"/>
</dbReference>
<dbReference type="SMART" id="SM00135">
    <property type="entry name" value="LY"/>
    <property type="match status" value="5"/>
</dbReference>
<accession>A0A0N8JXJ1</accession>
<keyword evidence="2" id="KW-0245">EGF-like domain</keyword>
<dbReference type="SMART" id="SM00179">
    <property type="entry name" value="EGF_CA"/>
    <property type="match status" value="2"/>
</dbReference>
<comment type="caution">
    <text evidence="14">The sequence shown here is derived from an EMBL/GenBank/DDBJ whole genome shotgun (WGS) entry which is preliminary data.</text>
</comment>
<dbReference type="InterPro" id="IPR001881">
    <property type="entry name" value="EGF-like_Ca-bd_dom"/>
</dbReference>
<evidence type="ECO:0000256" key="1">
    <source>
        <dbReference type="ARBA" id="ARBA00004479"/>
    </source>
</evidence>
<evidence type="ECO:0000256" key="7">
    <source>
        <dbReference type="ARBA" id="ARBA00022989"/>
    </source>
</evidence>
<dbReference type="FunFam" id="2.120.10.30:FF:000241">
    <property type="entry name" value="Low-density lipoprotein receptor-related protein 6"/>
    <property type="match status" value="1"/>
</dbReference>
<keyword evidence="7" id="KW-1133">Transmembrane helix</keyword>
<evidence type="ECO:0000256" key="10">
    <source>
        <dbReference type="ARBA" id="ARBA00023170"/>
    </source>
</evidence>
<evidence type="ECO:0000256" key="4">
    <source>
        <dbReference type="ARBA" id="ARBA00022692"/>
    </source>
</evidence>
<dbReference type="InterPro" id="IPR009030">
    <property type="entry name" value="Growth_fac_rcpt_cys_sf"/>
</dbReference>
<keyword evidence="6" id="KW-0677">Repeat</keyword>
<keyword evidence="8" id="KW-0472">Membrane</keyword>
<dbReference type="AlphaFoldDB" id="A0A0N8JXJ1"/>
<dbReference type="PROSITE" id="PS51120">
    <property type="entry name" value="LDLRB"/>
    <property type="match status" value="4"/>
</dbReference>
<keyword evidence="4" id="KW-0812">Transmembrane</keyword>
<dbReference type="GO" id="GO:0006897">
    <property type="term" value="P:endocytosis"/>
    <property type="evidence" value="ECO:0007669"/>
    <property type="project" value="UniProtKB-KW"/>
</dbReference>
<feature type="non-terminal residue" evidence="14">
    <location>
        <position position="457"/>
    </location>
</feature>
<dbReference type="GO" id="GO:0016020">
    <property type="term" value="C:membrane"/>
    <property type="evidence" value="ECO:0007669"/>
    <property type="project" value="UniProtKB-SubCell"/>
</dbReference>
<feature type="non-terminal residue" evidence="14">
    <location>
        <position position="1"/>
    </location>
</feature>
<dbReference type="InterPro" id="IPR000033">
    <property type="entry name" value="LDLR_classB_rpt"/>
</dbReference>
<evidence type="ECO:0000313" key="14">
    <source>
        <dbReference type="EMBL" id="KPP63881.1"/>
    </source>
</evidence>
<dbReference type="Proteomes" id="UP000034805">
    <property type="component" value="Unassembled WGS sequence"/>
</dbReference>
<evidence type="ECO:0000256" key="6">
    <source>
        <dbReference type="ARBA" id="ARBA00022737"/>
    </source>
</evidence>
<sequence>TLLPCTGALTFCIELSVGMVPECSLNIPDAEPHQSTDRNECLEDNGGCSHLCIDQPMGFVCDCPSGMRLIQDTQCEEIDECLDTDLCSQVCVHVNGSFTCECHAGYRKIPQMGECRAEGEMGLVALSSLEGVWQADTAGSEHRLLASGNLGYGPLAAFTAKHTLYWGDSKKGAIYGISLDGSSQKPVLVLAGLGAVRGLAVDWFHELLYWTDASTCSINVAPLSGSAQRLLVGGLSKPTGVAVEPVEGLLFWADSGSSARIERANLDGQDRMALVTSAIQNPVAISLDIPRHLLYWVDSGLRTISRVGLDGHHRKTVLESNGYLDKPFGLTGQVFWTDKETHSLCSVDKHNGTSFRVLLSNVRSPGGLVVIHPVLQPKGTSLILHSYAQKLTFSFYEICFRLISLWYVMYLYGVLVCAGQGVCGRPGHVCPFQCEPRLFGVDLPHFFCLVPKGGVEG</sequence>